<proteinExistence type="predicted"/>
<dbReference type="OrthoDB" id="8001261at2"/>
<name>A0A318N0R4_9PROT</name>
<dbReference type="AlphaFoldDB" id="A0A318N0R4"/>
<keyword evidence="3" id="KW-1185">Reference proteome</keyword>
<dbReference type="EMBL" id="QGLT01000004">
    <property type="protein sequence ID" value="PXY99884.1"/>
    <property type="molecule type" value="Genomic_DNA"/>
</dbReference>
<reference evidence="2 3" key="1">
    <citation type="submission" date="2018-05" db="EMBL/GenBank/DDBJ databases">
        <title>Reference genomes for bee gut microbiota database.</title>
        <authorList>
            <person name="Ellegaard K.M."/>
        </authorList>
    </citation>
    <scope>NUCLEOTIDE SEQUENCE [LARGE SCALE GENOMIC DNA]</scope>
    <source>
        <strain evidence="2 3">ESL0284</strain>
    </source>
</reference>
<comment type="caution">
    <text evidence="2">The sequence shown here is derived from an EMBL/GenBank/DDBJ whole genome shotgun (WGS) entry which is preliminary data.</text>
</comment>
<sequence length="148" mass="16199">MLVNNAVHAVTSKECHQQFTAAKKAGTVKEKTFREFKAANCKDERSVKDEMHQQDAKKSDTSQNNASSKSPAKQDATASSIAAGDAVFPNAVDSKYSNEKEGTARMHTCLDQYKANKADNKNGNLKWIQKGGGYYSDCMKHFKSGSAQ</sequence>
<organism evidence="2 3">
    <name type="scientific">Commensalibacter melissae</name>
    <dbReference type="NCBI Taxonomy" id="2070537"/>
    <lineage>
        <taxon>Bacteria</taxon>
        <taxon>Pseudomonadati</taxon>
        <taxon>Pseudomonadota</taxon>
        <taxon>Alphaproteobacteria</taxon>
        <taxon>Acetobacterales</taxon>
        <taxon>Acetobacteraceae</taxon>
    </lineage>
</organism>
<feature type="region of interest" description="Disordered" evidence="1">
    <location>
        <begin position="39"/>
        <end position="84"/>
    </location>
</feature>
<dbReference type="Proteomes" id="UP000247565">
    <property type="component" value="Unassembled WGS sequence"/>
</dbReference>
<protein>
    <submittedName>
        <fullName evidence="2">Uncharacterized protein</fullName>
    </submittedName>
</protein>
<accession>A0A318N0R4</accession>
<feature type="compositionally biased region" description="Basic and acidic residues" evidence="1">
    <location>
        <begin position="39"/>
        <end position="60"/>
    </location>
</feature>
<evidence type="ECO:0000313" key="2">
    <source>
        <dbReference type="EMBL" id="PXY99884.1"/>
    </source>
</evidence>
<feature type="compositionally biased region" description="Polar residues" evidence="1">
    <location>
        <begin position="61"/>
        <end position="80"/>
    </location>
</feature>
<evidence type="ECO:0000256" key="1">
    <source>
        <dbReference type="SAM" id="MobiDB-lite"/>
    </source>
</evidence>
<gene>
    <name evidence="2" type="ORF">DK869_07895</name>
</gene>
<evidence type="ECO:0000313" key="3">
    <source>
        <dbReference type="Proteomes" id="UP000247565"/>
    </source>
</evidence>